<feature type="domain" description="CS" evidence="6">
    <location>
        <begin position="266"/>
        <end position="352"/>
    </location>
</feature>
<proteinExistence type="predicted"/>
<evidence type="ECO:0000313" key="8">
    <source>
        <dbReference type="Proteomes" id="UP000614601"/>
    </source>
</evidence>
<accession>A0A811LMY0</accession>
<dbReference type="PANTHER" id="PTHR21664">
    <property type="entry name" value="CHRONIC MYELOGENOUS LEUKEMIA TUMOR ANTIGEN 66"/>
    <property type="match status" value="1"/>
</dbReference>
<evidence type="ECO:0000259" key="6">
    <source>
        <dbReference type="PROSITE" id="PS51203"/>
    </source>
</evidence>
<protein>
    <recommendedName>
        <fullName evidence="3">NudC domain-containing protein 1</fullName>
    </recommendedName>
</protein>
<dbReference type="InterPro" id="IPR037895">
    <property type="entry name" value="NUDCD1"/>
</dbReference>
<dbReference type="CDD" id="cd06467">
    <property type="entry name" value="p23_NUDC_like"/>
    <property type="match status" value="1"/>
</dbReference>
<reference evidence="7" key="1">
    <citation type="submission" date="2020-09" db="EMBL/GenBank/DDBJ databases">
        <authorList>
            <person name="Kikuchi T."/>
        </authorList>
    </citation>
    <scope>NUCLEOTIDE SEQUENCE</scope>
    <source>
        <strain evidence="7">SH1</strain>
    </source>
</reference>
<evidence type="ECO:0000256" key="1">
    <source>
        <dbReference type="ARBA" id="ARBA00004123"/>
    </source>
</evidence>
<evidence type="ECO:0000256" key="3">
    <source>
        <dbReference type="ARBA" id="ARBA00018915"/>
    </source>
</evidence>
<dbReference type="Proteomes" id="UP000614601">
    <property type="component" value="Unassembled WGS sequence"/>
</dbReference>
<name>A0A811LMY0_9BILA</name>
<comment type="subcellular location">
    <subcellularLocation>
        <location evidence="2">Cytoplasm</location>
    </subcellularLocation>
    <subcellularLocation>
        <location evidence="1">Nucleus</location>
    </subcellularLocation>
</comment>
<dbReference type="Proteomes" id="UP000783686">
    <property type="component" value="Unassembled WGS sequence"/>
</dbReference>
<sequence length="585" mass="65963">MKTSKFVELRPKREYLNPKFENYVLSTRKCEVRRLQIESPKKFSLSKTQYGLQHALVTANVDRLIRDSFTTSRDQLYYFAEQGTLIKMEYSSRIGTVKYSEPVASITYTESENSYPPSLVFPDLDYAVISNGSGQLFIYKTQQRAENLEWSLVYEMKTEENEESTAYVVVDARSMEQNKLSVLLQTVNKYCSSSHFYSSLLWLDLDLDVSNVVRRREVKYTGVLKMATLNYNATELITVGSGKAKLTSDTEKQNLSQVEDVEMAEPEKPAYVWTQNAEEITITFALGEHIDKKDVNYKLNSAGITVKVKDRTLLEGALEGAVHADSSVWTIGGESLELTVFKARGHFWRTLVPTDSRGVYEPDPYEVSKALESLEKFTTDSQALSSSEAEQSTFNVEQMEECDATEDQPTFIHWLQGDSHELTQTVDISNQQILFQTRLQPGGPKNLCTRYEHDGIVWSVDELDLGDGERIGHKFTLNAFGYIQASHSNKISSNCAQDGNFAFVVHGDHHLFVYLQNVPVGGDTVLKNRKTGKTCQTYAEQLVISTSSVMKPTDGKNILGVAHSNSSLYVMTDDAIIACQIRTED</sequence>
<dbReference type="PROSITE" id="PS51203">
    <property type="entry name" value="CS"/>
    <property type="match status" value="1"/>
</dbReference>
<gene>
    <name evidence="7" type="ORF">BOKJ2_LOCUS12589</name>
</gene>
<keyword evidence="4" id="KW-0963">Cytoplasm</keyword>
<dbReference type="InterPro" id="IPR008978">
    <property type="entry name" value="HSP20-like_chaperone"/>
</dbReference>
<dbReference type="EMBL" id="CAJFDH010000006">
    <property type="protein sequence ID" value="CAD5228260.1"/>
    <property type="molecule type" value="Genomic_DNA"/>
</dbReference>
<dbReference type="InterPro" id="IPR007052">
    <property type="entry name" value="CS_dom"/>
</dbReference>
<comment type="caution">
    <text evidence="7">The sequence shown here is derived from an EMBL/GenBank/DDBJ whole genome shotgun (WGS) entry which is preliminary data.</text>
</comment>
<dbReference type="GO" id="GO:0005737">
    <property type="term" value="C:cytoplasm"/>
    <property type="evidence" value="ECO:0007669"/>
    <property type="project" value="UniProtKB-SubCell"/>
</dbReference>
<dbReference type="SUPFAM" id="SSF49764">
    <property type="entry name" value="HSP20-like chaperones"/>
    <property type="match status" value="1"/>
</dbReference>
<evidence type="ECO:0000256" key="5">
    <source>
        <dbReference type="ARBA" id="ARBA00023242"/>
    </source>
</evidence>
<dbReference type="AlphaFoldDB" id="A0A811LMY0"/>
<organism evidence="7 8">
    <name type="scientific">Bursaphelenchus okinawaensis</name>
    <dbReference type="NCBI Taxonomy" id="465554"/>
    <lineage>
        <taxon>Eukaryota</taxon>
        <taxon>Metazoa</taxon>
        <taxon>Ecdysozoa</taxon>
        <taxon>Nematoda</taxon>
        <taxon>Chromadorea</taxon>
        <taxon>Rhabditida</taxon>
        <taxon>Tylenchina</taxon>
        <taxon>Tylenchomorpha</taxon>
        <taxon>Aphelenchoidea</taxon>
        <taxon>Aphelenchoididae</taxon>
        <taxon>Bursaphelenchus</taxon>
    </lineage>
</organism>
<dbReference type="GO" id="GO:0005634">
    <property type="term" value="C:nucleus"/>
    <property type="evidence" value="ECO:0007669"/>
    <property type="project" value="UniProtKB-SubCell"/>
</dbReference>
<dbReference type="OrthoDB" id="428655at2759"/>
<evidence type="ECO:0000256" key="4">
    <source>
        <dbReference type="ARBA" id="ARBA00022490"/>
    </source>
</evidence>
<dbReference type="Pfam" id="PF04969">
    <property type="entry name" value="CS"/>
    <property type="match status" value="1"/>
</dbReference>
<evidence type="ECO:0000313" key="7">
    <source>
        <dbReference type="EMBL" id="CAD5228260.1"/>
    </source>
</evidence>
<dbReference type="EMBL" id="CAJFCW020000006">
    <property type="protein sequence ID" value="CAG9124286.1"/>
    <property type="molecule type" value="Genomic_DNA"/>
</dbReference>
<dbReference type="Gene3D" id="2.60.40.790">
    <property type="match status" value="1"/>
</dbReference>
<keyword evidence="8" id="KW-1185">Reference proteome</keyword>
<evidence type="ECO:0000256" key="2">
    <source>
        <dbReference type="ARBA" id="ARBA00004496"/>
    </source>
</evidence>
<keyword evidence="5" id="KW-0539">Nucleus</keyword>
<dbReference type="PANTHER" id="PTHR21664:SF1">
    <property type="entry name" value="NUDC DOMAIN-CONTAINING PROTEIN 1"/>
    <property type="match status" value="1"/>
</dbReference>